<dbReference type="Gene3D" id="1.20.1280.50">
    <property type="match status" value="1"/>
</dbReference>
<accession>A0ABS8SCI4</accession>
<dbReference type="InterPro" id="IPR050796">
    <property type="entry name" value="SCF_F-box_component"/>
</dbReference>
<feature type="compositionally biased region" description="Basic and acidic residues" evidence="1">
    <location>
        <begin position="1"/>
        <end position="12"/>
    </location>
</feature>
<dbReference type="PANTHER" id="PTHR31672">
    <property type="entry name" value="BNACNNG10540D PROTEIN"/>
    <property type="match status" value="1"/>
</dbReference>
<dbReference type="SUPFAM" id="SSF50965">
    <property type="entry name" value="Galactose oxidase, central domain"/>
    <property type="match status" value="1"/>
</dbReference>
<evidence type="ECO:0000259" key="2">
    <source>
        <dbReference type="PROSITE" id="PS50181"/>
    </source>
</evidence>
<dbReference type="Proteomes" id="UP000823775">
    <property type="component" value="Unassembled WGS sequence"/>
</dbReference>
<dbReference type="PROSITE" id="PS50181">
    <property type="entry name" value="FBOX"/>
    <property type="match status" value="1"/>
</dbReference>
<name>A0ABS8SCI4_DATST</name>
<evidence type="ECO:0000313" key="3">
    <source>
        <dbReference type="EMBL" id="MCD7456593.1"/>
    </source>
</evidence>
<comment type="caution">
    <text evidence="3">The sequence shown here is derived from an EMBL/GenBank/DDBJ whole genome shotgun (WGS) entry which is preliminary data.</text>
</comment>
<dbReference type="Pfam" id="PF00646">
    <property type="entry name" value="F-box"/>
    <property type="match status" value="1"/>
</dbReference>
<dbReference type="Pfam" id="PF07734">
    <property type="entry name" value="FBA_1"/>
    <property type="match status" value="1"/>
</dbReference>
<dbReference type="InterPro" id="IPR036047">
    <property type="entry name" value="F-box-like_dom_sf"/>
</dbReference>
<proteinExistence type="predicted"/>
<dbReference type="InterPro" id="IPR001810">
    <property type="entry name" value="F-box_dom"/>
</dbReference>
<dbReference type="InterPro" id="IPR011043">
    <property type="entry name" value="Gal_Oxase/kelch_b-propeller"/>
</dbReference>
<dbReference type="SMART" id="SM00256">
    <property type="entry name" value="FBOX"/>
    <property type="match status" value="1"/>
</dbReference>
<organism evidence="3 4">
    <name type="scientific">Datura stramonium</name>
    <name type="common">Jimsonweed</name>
    <name type="synonym">Common thornapple</name>
    <dbReference type="NCBI Taxonomy" id="4076"/>
    <lineage>
        <taxon>Eukaryota</taxon>
        <taxon>Viridiplantae</taxon>
        <taxon>Streptophyta</taxon>
        <taxon>Embryophyta</taxon>
        <taxon>Tracheophyta</taxon>
        <taxon>Spermatophyta</taxon>
        <taxon>Magnoliopsida</taxon>
        <taxon>eudicotyledons</taxon>
        <taxon>Gunneridae</taxon>
        <taxon>Pentapetalae</taxon>
        <taxon>asterids</taxon>
        <taxon>lamiids</taxon>
        <taxon>Solanales</taxon>
        <taxon>Solanaceae</taxon>
        <taxon>Solanoideae</taxon>
        <taxon>Datureae</taxon>
        <taxon>Datura</taxon>
    </lineage>
</organism>
<feature type="region of interest" description="Disordered" evidence="1">
    <location>
        <begin position="1"/>
        <end position="29"/>
    </location>
</feature>
<sequence length="390" mass="45115">MAAQMEFERDVTSHQQRKPTNCAEFPSTSTEDSTLLIPFLPAELIIEILLRLSVKSLLKFSSVSKYWLAFISSPEFIKTHLSISANNKDYTHHRLLLRSKCILKDCSLRSVFSESVMEVSRLNYPTTNRRLTFWNVVGSVNGLICLSNGSKVLCLWNPSTRKYKKVPDFVYNLRIRAVYGFGYDESRDDYKVVRCIYYYASWLRLDIKIYSLKDSWRSVRYAPPHGVRLWGSGKFVNGKLHWANNIGPVRDKGWNIISIDLADEKWEKVEQPCSLEEEEGVLVLAVLGNNLSVISKGDHLRAHIDVWVMKEYRVKESWIKMFTVKCPHSPASSLFKAPLLVSNKDEILLMFGRNFWLYNLKDESIRYPKFTKFLSGLVKEIYVESLVSPV</sequence>
<evidence type="ECO:0000256" key="1">
    <source>
        <dbReference type="SAM" id="MobiDB-lite"/>
    </source>
</evidence>
<dbReference type="NCBIfam" id="TIGR01640">
    <property type="entry name" value="F_box_assoc_1"/>
    <property type="match status" value="1"/>
</dbReference>
<evidence type="ECO:0000313" key="4">
    <source>
        <dbReference type="Proteomes" id="UP000823775"/>
    </source>
</evidence>
<dbReference type="EMBL" id="JACEIK010000410">
    <property type="protein sequence ID" value="MCD7456593.1"/>
    <property type="molecule type" value="Genomic_DNA"/>
</dbReference>
<dbReference type="InterPro" id="IPR017451">
    <property type="entry name" value="F-box-assoc_interact_dom"/>
</dbReference>
<dbReference type="SUPFAM" id="SSF81383">
    <property type="entry name" value="F-box domain"/>
    <property type="match status" value="1"/>
</dbReference>
<protein>
    <recommendedName>
        <fullName evidence="2">F-box domain-containing protein</fullName>
    </recommendedName>
</protein>
<keyword evidence="4" id="KW-1185">Reference proteome</keyword>
<dbReference type="PANTHER" id="PTHR31672:SF13">
    <property type="entry name" value="F-BOX PROTEIN CPR30-LIKE"/>
    <property type="match status" value="1"/>
</dbReference>
<dbReference type="InterPro" id="IPR006527">
    <property type="entry name" value="F-box-assoc_dom_typ1"/>
</dbReference>
<feature type="domain" description="F-box" evidence="2">
    <location>
        <begin position="34"/>
        <end position="80"/>
    </location>
</feature>
<gene>
    <name evidence="3" type="ORF">HAX54_032312</name>
</gene>
<reference evidence="3 4" key="1">
    <citation type="journal article" date="2021" name="BMC Genomics">
        <title>Datura genome reveals duplications of psychoactive alkaloid biosynthetic genes and high mutation rate following tissue culture.</title>
        <authorList>
            <person name="Rajewski A."/>
            <person name="Carter-House D."/>
            <person name="Stajich J."/>
            <person name="Litt A."/>
        </authorList>
    </citation>
    <scope>NUCLEOTIDE SEQUENCE [LARGE SCALE GENOMIC DNA]</scope>
    <source>
        <strain evidence="3">AR-01</strain>
    </source>
</reference>